<keyword evidence="1" id="KW-1133">Transmembrane helix</keyword>
<feature type="transmembrane region" description="Helical" evidence="1">
    <location>
        <begin position="103"/>
        <end position="125"/>
    </location>
</feature>
<gene>
    <name evidence="2" type="ORF">OKA05_09910</name>
</gene>
<keyword evidence="1" id="KW-0472">Membrane</keyword>
<feature type="transmembrane region" description="Helical" evidence="1">
    <location>
        <begin position="203"/>
        <end position="226"/>
    </location>
</feature>
<feature type="transmembrane region" description="Helical" evidence="1">
    <location>
        <begin position="238"/>
        <end position="259"/>
    </location>
</feature>
<dbReference type="Proteomes" id="UP001320876">
    <property type="component" value="Unassembled WGS sequence"/>
</dbReference>
<dbReference type="RefSeq" id="WP_264486971.1">
    <property type="nucleotide sequence ID" value="NZ_JAPDDT010000003.1"/>
</dbReference>
<evidence type="ECO:0000313" key="2">
    <source>
        <dbReference type="EMBL" id="MCW1922865.1"/>
    </source>
</evidence>
<feature type="transmembrane region" description="Helical" evidence="1">
    <location>
        <begin position="137"/>
        <end position="160"/>
    </location>
</feature>
<proteinExistence type="predicted"/>
<accession>A0ABT3GHK1</accession>
<organism evidence="2 3">
    <name type="scientific">Luteolibacter arcticus</name>
    <dbReference type="NCBI Taxonomy" id="1581411"/>
    <lineage>
        <taxon>Bacteria</taxon>
        <taxon>Pseudomonadati</taxon>
        <taxon>Verrucomicrobiota</taxon>
        <taxon>Verrucomicrobiia</taxon>
        <taxon>Verrucomicrobiales</taxon>
        <taxon>Verrucomicrobiaceae</taxon>
        <taxon>Luteolibacter</taxon>
    </lineage>
</organism>
<comment type="caution">
    <text evidence="2">The sequence shown here is derived from an EMBL/GenBank/DDBJ whole genome shotgun (WGS) entry which is preliminary data.</text>
</comment>
<sequence length="306" mass="33146">MPAFARAAQALGLEPQAARYSRLESAVEKRKQEKVAHPPVVERSDIMPGVMATRAAWQRVASAGAGVVILAAFLLAASGRWMRGLQARRLSASLVQVLGSSDYRRIIIGGVVIPFLAHSLAEWLIPTASLPDTTDPGLVAALRFGALAAAILTLPALLAFRQLGLHLERLSWSKTSVAAVAASATMTAFAAASGYTLSMPAWVIGWAFVIVLSGVVFINLLFGVLVTPRRDALQFLTWTRSLLPAYATGLLLLAILVPFHHARDKHWTKLNVLTKIEAGVPAMNRYEYQVENQLRNELLELLDAKP</sequence>
<feature type="transmembrane region" description="Helical" evidence="1">
    <location>
        <begin position="172"/>
        <end position="197"/>
    </location>
</feature>
<feature type="transmembrane region" description="Helical" evidence="1">
    <location>
        <begin position="60"/>
        <end position="82"/>
    </location>
</feature>
<evidence type="ECO:0000313" key="3">
    <source>
        <dbReference type="Proteomes" id="UP001320876"/>
    </source>
</evidence>
<name>A0ABT3GHK1_9BACT</name>
<keyword evidence="1" id="KW-0812">Transmembrane</keyword>
<reference evidence="2 3" key="1">
    <citation type="submission" date="2022-10" db="EMBL/GenBank/DDBJ databases">
        <title>Luteolibacter arcticus strain CCTCC AB 2014275, whole genome shotgun sequencing project.</title>
        <authorList>
            <person name="Zhao G."/>
            <person name="Shen L."/>
        </authorList>
    </citation>
    <scope>NUCLEOTIDE SEQUENCE [LARGE SCALE GENOMIC DNA]</scope>
    <source>
        <strain evidence="2 3">CCTCC AB 2014275</strain>
    </source>
</reference>
<keyword evidence="3" id="KW-1185">Reference proteome</keyword>
<protein>
    <submittedName>
        <fullName evidence="2">Uncharacterized protein</fullName>
    </submittedName>
</protein>
<evidence type="ECO:0000256" key="1">
    <source>
        <dbReference type="SAM" id="Phobius"/>
    </source>
</evidence>
<dbReference type="EMBL" id="JAPDDT010000003">
    <property type="protein sequence ID" value="MCW1922865.1"/>
    <property type="molecule type" value="Genomic_DNA"/>
</dbReference>